<dbReference type="EMBL" id="JAGEOJ010000035">
    <property type="protein sequence ID" value="MBO2455365.1"/>
    <property type="molecule type" value="Genomic_DNA"/>
</dbReference>
<dbReference type="RefSeq" id="WP_208263587.1">
    <property type="nucleotide sequence ID" value="NZ_JAGEOJ010000035.1"/>
</dbReference>
<evidence type="ECO:0000313" key="2">
    <source>
        <dbReference type="EMBL" id="MBO2455365.1"/>
    </source>
</evidence>
<evidence type="ECO:0000313" key="3">
    <source>
        <dbReference type="Proteomes" id="UP000669179"/>
    </source>
</evidence>
<feature type="transmembrane region" description="Helical" evidence="1">
    <location>
        <begin position="245"/>
        <end position="266"/>
    </location>
</feature>
<feature type="transmembrane region" description="Helical" evidence="1">
    <location>
        <begin position="272"/>
        <end position="296"/>
    </location>
</feature>
<dbReference type="Proteomes" id="UP000669179">
    <property type="component" value="Unassembled WGS sequence"/>
</dbReference>
<organism evidence="2 3">
    <name type="scientific">Actinomadura barringtoniae</name>
    <dbReference type="NCBI Taxonomy" id="1427535"/>
    <lineage>
        <taxon>Bacteria</taxon>
        <taxon>Bacillati</taxon>
        <taxon>Actinomycetota</taxon>
        <taxon>Actinomycetes</taxon>
        <taxon>Streptosporangiales</taxon>
        <taxon>Thermomonosporaceae</taxon>
        <taxon>Actinomadura</taxon>
    </lineage>
</organism>
<accession>A0A939TGF3</accession>
<feature type="transmembrane region" description="Helical" evidence="1">
    <location>
        <begin position="175"/>
        <end position="197"/>
    </location>
</feature>
<sequence>MTPQRLWRLRLFVCYATAAACVPYLFLKVVWVAGGDLGVKGTMDMHSGDVVAANVITLGMDAVAVVIALAFAYPWGMRVPAWLMLVPIWVGTGLLAPFVLGLPLGLAVQAVVGGAPAPDDHGNGLHAWVFVVVYGGFILQGVTLLAGFVLHARVRWADLFAMRTRELGQGPTRALQVLAVNGAAVVAAVFGVVHLVWAFGGTAAGGDPGFQTATQRTFVGVSGVLAFLGAAGALALVHRRGPERLLPVLVATWLGAGAIFAGGLLGSGASGFASAVATYGTIAGLLLGIAGLLALIEGRRGLEGDLPAAALLAGGPEHQ</sequence>
<reference evidence="2" key="1">
    <citation type="submission" date="2021-03" db="EMBL/GenBank/DDBJ databases">
        <authorList>
            <person name="Kanchanasin P."/>
            <person name="Saeng-In P."/>
            <person name="Phongsopitanun W."/>
            <person name="Yuki M."/>
            <person name="Kudo T."/>
            <person name="Ohkuma M."/>
            <person name="Tanasupawat S."/>
        </authorList>
    </citation>
    <scope>NUCLEOTIDE SEQUENCE</scope>
    <source>
        <strain evidence="2">GKU 128</strain>
    </source>
</reference>
<gene>
    <name evidence="2" type="ORF">J4573_50375</name>
</gene>
<feature type="transmembrane region" description="Helical" evidence="1">
    <location>
        <begin position="12"/>
        <end position="31"/>
    </location>
</feature>
<keyword evidence="1" id="KW-0812">Transmembrane</keyword>
<feature type="transmembrane region" description="Helical" evidence="1">
    <location>
        <begin position="217"/>
        <end position="238"/>
    </location>
</feature>
<protein>
    <recommendedName>
        <fullName evidence="4">LigA protein</fullName>
    </recommendedName>
</protein>
<name>A0A939TGF3_9ACTN</name>
<feature type="transmembrane region" description="Helical" evidence="1">
    <location>
        <begin position="127"/>
        <end position="154"/>
    </location>
</feature>
<dbReference type="PROSITE" id="PS51257">
    <property type="entry name" value="PROKAR_LIPOPROTEIN"/>
    <property type="match status" value="1"/>
</dbReference>
<keyword evidence="1" id="KW-0472">Membrane</keyword>
<comment type="caution">
    <text evidence="2">The sequence shown here is derived from an EMBL/GenBank/DDBJ whole genome shotgun (WGS) entry which is preliminary data.</text>
</comment>
<proteinExistence type="predicted"/>
<feature type="transmembrane region" description="Helical" evidence="1">
    <location>
        <begin position="51"/>
        <end position="75"/>
    </location>
</feature>
<dbReference type="AlphaFoldDB" id="A0A939TGF3"/>
<keyword evidence="1" id="KW-1133">Transmembrane helix</keyword>
<evidence type="ECO:0000256" key="1">
    <source>
        <dbReference type="SAM" id="Phobius"/>
    </source>
</evidence>
<feature type="transmembrane region" description="Helical" evidence="1">
    <location>
        <begin position="82"/>
        <end position="107"/>
    </location>
</feature>
<evidence type="ECO:0008006" key="4">
    <source>
        <dbReference type="Google" id="ProtNLM"/>
    </source>
</evidence>
<keyword evidence="3" id="KW-1185">Reference proteome</keyword>